<gene>
    <name evidence="1" type="ORF">HGA15_19115</name>
</gene>
<evidence type="ECO:0000313" key="1">
    <source>
        <dbReference type="EMBL" id="NKY58215.1"/>
    </source>
</evidence>
<sequence length="490" mass="54615">MLKPETMFDREHEWSELTRFATHRGPQPALGIVSGRRRQGKTFLLDAVCEATGGFYFAATEATEPESLHQLGSALARYLGEPVPRRFAGWPEAIETIMTLGAGDRPLTVVLDEFPYLAKASPELPSLIQRAFDPAGRRHAGAIRLLLCGSAQSFMSKLLVGSAPLRGRASLELVVPTLDYRLAREFWEIDDLSLAFLVNAVVGGTPAYRREYTLGDTPADREDFGPWVVRNVLNSSRPLFRESRFLLAEEPELRESALYHGVLAAIAEGNNTRGGIASFLGRKSTDLGHPLTVLEDVGMIAREQDAFHARRSTYRITEPLLTFYYAIMRSEWSDLERPGHATEVWERSGPTFASQVLGPHFEQLSRTWCRWYAAPDTLGGRRTHVLSGVLPDPAGKTGHRLDVVVFGRDAGGAERILAIGEAKNHAVVGEKQVNRLDRIRDLLVQRDPRASRQIKLLLFTGYGFTPELRAVADSRDDVELIDLERLYRGD</sequence>
<dbReference type="AlphaFoldDB" id="A0A846YHD1"/>
<proteinExistence type="predicted"/>
<dbReference type="SUPFAM" id="SSF46785">
    <property type="entry name" value="Winged helix' DNA-binding domain"/>
    <property type="match status" value="1"/>
</dbReference>
<protein>
    <submittedName>
        <fullName evidence="1">ATP-binding protein</fullName>
    </submittedName>
</protein>
<accession>A0A846YHD1</accession>
<dbReference type="PANTHER" id="PTHR34704:SF1">
    <property type="entry name" value="ATPASE"/>
    <property type="match status" value="1"/>
</dbReference>
<dbReference type="EMBL" id="JAAXOT010000009">
    <property type="protein sequence ID" value="NKY58215.1"/>
    <property type="molecule type" value="Genomic_DNA"/>
</dbReference>
<keyword evidence="1" id="KW-0067">ATP-binding</keyword>
<dbReference type="SUPFAM" id="SSF52540">
    <property type="entry name" value="P-loop containing nucleoside triphosphate hydrolases"/>
    <property type="match status" value="1"/>
</dbReference>
<dbReference type="GO" id="GO:0005524">
    <property type="term" value="F:ATP binding"/>
    <property type="evidence" value="ECO:0007669"/>
    <property type="project" value="UniProtKB-KW"/>
</dbReference>
<comment type="caution">
    <text evidence="1">The sequence shown here is derived from an EMBL/GenBank/DDBJ whole genome shotgun (WGS) entry which is preliminary data.</text>
</comment>
<reference evidence="1 2" key="1">
    <citation type="submission" date="2020-04" db="EMBL/GenBank/DDBJ databases">
        <title>MicrobeNet Type strains.</title>
        <authorList>
            <person name="Nicholson A.C."/>
        </authorList>
    </citation>
    <scope>NUCLEOTIDE SEQUENCE [LARGE SCALE GENOMIC DNA]</scope>
    <source>
        <strain evidence="1 2">JCM 3332</strain>
    </source>
</reference>
<dbReference type="PANTHER" id="PTHR34704">
    <property type="entry name" value="ATPASE"/>
    <property type="match status" value="1"/>
</dbReference>
<dbReference type="Gene3D" id="3.40.50.300">
    <property type="entry name" value="P-loop containing nucleotide triphosphate hydrolases"/>
    <property type="match status" value="1"/>
</dbReference>
<name>A0A846YHD1_9NOCA</name>
<dbReference type="RefSeq" id="WP_062979168.1">
    <property type="nucleotide sequence ID" value="NZ_JAAXOT010000009.1"/>
</dbReference>
<keyword evidence="1" id="KW-0547">Nucleotide-binding</keyword>
<organism evidence="1 2">
    <name type="scientific">Nocardia flavorosea</name>
    <dbReference type="NCBI Taxonomy" id="53429"/>
    <lineage>
        <taxon>Bacteria</taxon>
        <taxon>Bacillati</taxon>
        <taxon>Actinomycetota</taxon>
        <taxon>Actinomycetes</taxon>
        <taxon>Mycobacteriales</taxon>
        <taxon>Nocardiaceae</taxon>
        <taxon>Nocardia</taxon>
    </lineage>
</organism>
<dbReference type="Proteomes" id="UP000570678">
    <property type="component" value="Unassembled WGS sequence"/>
</dbReference>
<dbReference type="InterPro" id="IPR036390">
    <property type="entry name" value="WH_DNA-bd_sf"/>
</dbReference>
<evidence type="ECO:0000313" key="2">
    <source>
        <dbReference type="Proteomes" id="UP000570678"/>
    </source>
</evidence>
<keyword evidence="2" id="KW-1185">Reference proteome</keyword>
<dbReference type="InterPro" id="IPR027417">
    <property type="entry name" value="P-loop_NTPase"/>
</dbReference>